<name>A0ABU1V6U2_9BURK</name>
<feature type="domain" description="3-hydroxyacyl-CoA dehydrogenase NAD binding" evidence="3">
    <location>
        <begin position="6"/>
        <end position="183"/>
    </location>
</feature>
<dbReference type="EMBL" id="JAVDWE010000001">
    <property type="protein sequence ID" value="MDR7093112.1"/>
    <property type="molecule type" value="Genomic_DNA"/>
</dbReference>
<evidence type="ECO:0000259" key="2">
    <source>
        <dbReference type="Pfam" id="PF00725"/>
    </source>
</evidence>
<dbReference type="InterPro" id="IPR008927">
    <property type="entry name" value="6-PGluconate_DH-like_C_sf"/>
</dbReference>
<dbReference type="SUPFAM" id="SSF48179">
    <property type="entry name" value="6-phosphogluconate dehydrogenase C-terminal domain-like"/>
    <property type="match status" value="2"/>
</dbReference>
<dbReference type="PANTHER" id="PTHR48075:SF5">
    <property type="entry name" value="3-HYDROXYBUTYRYL-COA DEHYDROGENASE"/>
    <property type="match status" value="1"/>
</dbReference>
<dbReference type="Gene3D" id="1.10.1040.10">
    <property type="entry name" value="N-(1-d-carboxylethyl)-l-norvaline Dehydrogenase, domain 2"/>
    <property type="match status" value="2"/>
</dbReference>
<gene>
    <name evidence="4" type="ORF">J2X09_000835</name>
</gene>
<dbReference type="Gene3D" id="3.40.50.720">
    <property type="entry name" value="NAD(P)-binding Rossmann-like Domain"/>
    <property type="match status" value="1"/>
</dbReference>
<evidence type="ECO:0000313" key="5">
    <source>
        <dbReference type="Proteomes" id="UP001265550"/>
    </source>
</evidence>
<dbReference type="Pfam" id="PF00725">
    <property type="entry name" value="3HCDH"/>
    <property type="match status" value="2"/>
</dbReference>
<dbReference type="Pfam" id="PF02737">
    <property type="entry name" value="3HCDH_N"/>
    <property type="match status" value="1"/>
</dbReference>
<protein>
    <submittedName>
        <fullName evidence="4">3-hydroxybutyryl-CoA dehydrogenase</fullName>
        <ecNumber evidence="4">1.1.1.157</ecNumber>
    </submittedName>
</protein>
<keyword evidence="5" id="KW-1185">Reference proteome</keyword>
<dbReference type="Proteomes" id="UP001265550">
    <property type="component" value="Unassembled WGS sequence"/>
</dbReference>
<dbReference type="GO" id="GO:0008691">
    <property type="term" value="F:3-hydroxybutyryl-CoA dehydrogenase activity"/>
    <property type="evidence" value="ECO:0007669"/>
    <property type="project" value="UniProtKB-EC"/>
</dbReference>
<feature type="domain" description="3-hydroxyacyl-CoA dehydrogenase C-terminal" evidence="2">
    <location>
        <begin position="186"/>
        <end position="283"/>
    </location>
</feature>
<dbReference type="InterPro" id="IPR006176">
    <property type="entry name" value="3-OHacyl-CoA_DH_NAD-bd"/>
</dbReference>
<dbReference type="EC" id="1.1.1.157" evidence="4"/>
<evidence type="ECO:0000256" key="1">
    <source>
        <dbReference type="ARBA" id="ARBA00023002"/>
    </source>
</evidence>
<feature type="domain" description="3-hydroxyacyl-CoA dehydrogenase C-terminal" evidence="2">
    <location>
        <begin position="409"/>
        <end position="492"/>
    </location>
</feature>
<sequence>MKPITLGVVGAGAMGRGIVQLFAQAGHRVRCFDAAPGAAPKAVEFALGMIGRGVEKGRLTAGSFSAIRENVLACPQMADLADCDVVIEAIVEDLEVKRQLFCALEAVVADTAVLASNTSSLTVADIAAACRHPARVAGLHFFNPVPLMKVAEVIAALRTSPATVDTLCHLVSSAGHRAVVTADQPGFLVNHAGRGLYTEGLRILEEQVASPADVDEVLREGVGFRMGPFELLDLTGLDVSSKVMASIYEQFQHEPRFRPSSLVAPRVAAGLFGRKTGEGWYAYDGDTRRAPPSRPVPPLPTGLTVWIDPGASGHDGLAALLAGAGAALGQDAAHADLCVVQPWGGDASHTAAALGLDATRVVAVDPLVPLALRRTLMLTALTSTTVRDAAWALLAADGVPVSIINDSPGFIAQRVLATIVNIAAQIAQRGIASVADIEDAVKLGLGYPHGPLAWGDRIGGARILQILQGMQAETGDPRYRPSPWLVRRVALGVSLLTPEAARA</sequence>
<reference evidence="4 5" key="1">
    <citation type="submission" date="2023-07" db="EMBL/GenBank/DDBJ databases">
        <title>Sorghum-associated microbial communities from plants grown in Nebraska, USA.</title>
        <authorList>
            <person name="Schachtman D."/>
        </authorList>
    </citation>
    <scope>NUCLEOTIDE SEQUENCE [LARGE SCALE GENOMIC DNA]</scope>
    <source>
        <strain evidence="4 5">BE240</strain>
    </source>
</reference>
<dbReference type="InterPro" id="IPR036291">
    <property type="entry name" value="NAD(P)-bd_dom_sf"/>
</dbReference>
<dbReference type="InterPro" id="IPR013328">
    <property type="entry name" value="6PGD_dom2"/>
</dbReference>
<dbReference type="InterPro" id="IPR006108">
    <property type="entry name" value="3HC_DH_C"/>
</dbReference>
<evidence type="ECO:0000313" key="4">
    <source>
        <dbReference type="EMBL" id="MDR7093112.1"/>
    </source>
</evidence>
<accession>A0ABU1V6U2</accession>
<dbReference type="SUPFAM" id="SSF51735">
    <property type="entry name" value="NAD(P)-binding Rossmann-fold domains"/>
    <property type="match status" value="1"/>
</dbReference>
<organism evidence="4 5">
    <name type="scientific">Hydrogenophaga laconesensis</name>
    <dbReference type="NCBI Taxonomy" id="1805971"/>
    <lineage>
        <taxon>Bacteria</taxon>
        <taxon>Pseudomonadati</taxon>
        <taxon>Pseudomonadota</taxon>
        <taxon>Betaproteobacteria</taxon>
        <taxon>Burkholderiales</taxon>
        <taxon>Comamonadaceae</taxon>
        <taxon>Hydrogenophaga</taxon>
    </lineage>
</organism>
<comment type="caution">
    <text evidence="4">The sequence shown here is derived from an EMBL/GenBank/DDBJ whole genome shotgun (WGS) entry which is preliminary data.</text>
</comment>
<dbReference type="PANTHER" id="PTHR48075">
    <property type="entry name" value="3-HYDROXYACYL-COA DEHYDROGENASE FAMILY PROTEIN"/>
    <property type="match status" value="1"/>
</dbReference>
<keyword evidence="1 4" id="KW-0560">Oxidoreductase</keyword>
<evidence type="ECO:0000259" key="3">
    <source>
        <dbReference type="Pfam" id="PF02737"/>
    </source>
</evidence>
<dbReference type="NCBIfam" id="NF006124">
    <property type="entry name" value="PRK08268.1"/>
    <property type="match status" value="1"/>
</dbReference>
<proteinExistence type="predicted"/>